<dbReference type="GO" id="GO:0005813">
    <property type="term" value="C:centrosome"/>
    <property type="evidence" value="ECO:0007669"/>
    <property type="project" value="UniProtKB-SubCell"/>
</dbReference>
<gene>
    <name evidence="12" type="primary">20211566</name>
    <name evidence="11" type="ORF">HELRODRAFT_190326</name>
</gene>
<feature type="domain" description="BRCT" evidence="10">
    <location>
        <begin position="61"/>
        <end position="144"/>
    </location>
</feature>
<feature type="region of interest" description="Disordered" evidence="9">
    <location>
        <begin position="655"/>
        <end position="711"/>
    </location>
</feature>
<dbReference type="FunFam" id="3.40.50.10190:FF:000057">
    <property type="entry name" value="Transcription coactivator"/>
    <property type="match status" value="1"/>
</dbReference>
<dbReference type="Gene3D" id="3.40.50.10190">
    <property type="entry name" value="BRCT domain"/>
    <property type="match status" value="5"/>
</dbReference>
<dbReference type="EMBL" id="KB095905">
    <property type="protein sequence ID" value="ESO09917.1"/>
    <property type="molecule type" value="Genomic_DNA"/>
</dbReference>
<keyword evidence="3" id="KW-0963">Cytoplasm</keyword>
<feature type="region of interest" description="Disordered" evidence="9">
    <location>
        <begin position="586"/>
        <end position="634"/>
    </location>
</feature>
<name>T1FRW9_HELRO</name>
<dbReference type="InterPro" id="IPR049936">
    <property type="entry name" value="TopBP1_BRCT_8"/>
</dbReference>
<dbReference type="Pfam" id="PF23294">
    <property type="entry name" value="BRCT_TopB1_SLF1"/>
    <property type="match status" value="1"/>
</dbReference>
<dbReference type="STRING" id="6412.T1FRW9"/>
<feature type="compositionally biased region" description="Basic and acidic residues" evidence="9">
    <location>
        <begin position="997"/>
        <end position="1009"/>
    </location>
</feature>
<comment type="subcellular location">
    <subcellularLocation>
        <location evidence="2">Cytoplasm</location>
        <location evidence="2">Cytoskeleton</location>
        <location evidence="2">Microtubule organizing center</location>
        <location evidence="2">Centrosome</location>
    </subcellularLocation>
    <subcellularLocation>
        <location evidence="1">Nucleus</location>
    </subcellularLocation>
</comment>
<protein>
    <recommendedName>
        <fullName evidence="10">BRCT domain-containing protein</fullName>
    </recommendedName>
</protein>
<dbReference type="OMA" id="NVHCLKT"/>
<feature type="domain" description="BRCT" evidence="10">
    <location>
        <begin position="463"/>
        <end position="554"/>
    </location>
</feature>
<evidence type="ECO:0000313" key="11">
    <source>
        <dbReference type="EMBL" id="ESO09917.1"/>
    </source>
</evidence>
<dbReference type="CDD" id="cd18434">
    <property type="entry name" value="BRCT_TopBP1_rpt5"/>
    <property type="match status" value="1"/>
</dbReference>
<dbReference type="CDD" id="cd17738">
    <property type="entry name" value="BRCT_TopBP1_rpt7"/>
    <property type="match status" value="1"/>
</dbReference>
<evidence type="ECO:0000256" key="3">
    <source>
        <dbReference type="ARBA" id="ARBA00022490"/>
    </source>
</evidence>
<dbReference type="GO" id="GO:0007095">
    <property type="term" value="P:mitotic G2 DNA damage checkpoint signaling"/>
    <property type="evidence" value="ECO:0000318"/>
    <property type="project" value="GO_Central"/>
</dbReference>
<evidence type="ECO:0000259" key="10">
    <source>
        <dbReference type="PROSITE" id="PS50172"/>
    </source>
</evidence>
<keyword evidence="5" id="KW-0227">DNA damage</keyword>
<feature type="compositionally biased region" description="Polar residues" evidence="9">
    <location>
        <begin position="586"/>
        <end position="626"/>
    </location>
</feature>
<feature type="region of interest" description="Disordered" evidence="9">
    <location>
        <begin position="997"/>
        <end position="1019"/>
    </location>
</feature>
<dbReference type="FunFam" id="3.40.50.10190:FF:000018">
    <property type="entry name" value="DNA topoisomerase 2-binding protein 1"/>
    <property type="match status" value="1"/>
</dbReference>
<dbReference type="GeneID" id="20211566"/>
<organism evidence="12 13">
    <name type="scientific">Helobdella robusta</name>
    <name type="common">Californian leech</name>
    <dbReference type="NCBI Taxonomy" id="6412"/>
    <lineage>
        <taxon>Eukaryota</taxon>
        <taxon>Metazoa</taxon>
        <taxon>Spiralia</taxon>
        <taxon>Lophotrochozoa</taxon>
        <taxon>Annelida</taxon>
        <taxon>Clitellata</taxon>
        <taxon>Hirudinea</taxon>
        <taxon>Rhynchobdellida</taxon>
        <taxon>Glossiphoniidae</taxon>
        <taxon>Helobdella</taxon>
    </lineage>
</organism>
<keyword evidence="13" id="KW-1185">Reference proteome</keyword>
<dbReference type="InterPro" id="IPR001357">
    <property type="entry name" value="BRCT_dom"/>
</dbReference>
<feature type="compositionally biased region" description="Low complexity" evidence="9">
    <location>
        <begin position="685"/>
        <end position="698"/>
    </location>
</feature>
<dbReference type="FunFam" id="3.40.50.10190:FF:000023">
    <property type="entry name" value="DNA topoisomerase II binding protein 1"/>
    <property type="match status" value="1"/>
</dbReference>
<dbReference type="SUPFAM" id="SSF52113">
    <property type="entry name" value="BRCT domain"/>
    <property type="match status" value="3"/>
</dbReference>
<dbReference type="PROSITE" id="PS50172">
    <property type="entry name" value="BRCT"/>
    <property type="match status" value="4"/>
</dbReference>
<dbReference type="GO" id="GO:0033314">
    <property type="term" value="P:mitotic DNA replication checkpoint signaling"/>
    <property type="evidence" value="ECO:0000318"/>
    <property type="project" value="GO_Central"/>
</dbReference>
<dbReference type="RefSeq" id="XP_009011731.1">
    <property type="nucleotide sequence ID" value="XM_009013483.1"/>
</dbReference>
<dbReference type="Pfam" id="PF00533">
    <property type="entry name" value="BRCT"/>
    <property type="match status" value="2"/>
</dbReference>
<keyword evidence="7" id="KW-0206">Cytoskeleton</keyword>
<dbReference type="OrthoDB" id="251770at2759"/>
<keyword evidence="6" id="KW-0234">DNA repair</keyword>
<reference evidence="13" key="1">
    <citation type="submission" date="2012-12" db="EMBL/GenBank/DDBJ databases">
        <authorList>
            <person name="Hellsten U."/>
            <person name="Grimwood J."/>
            <person name="Chapman J.A."/>
            <person name="Shapiro H."/>
            <person name="Aerts A."/>
            <person name="Otillar R.P."/>
            <person name="Terry A.Y."/>
            <person name="Boore J.L."/>
            <person name="Simakov O."/>
            <person name="Marletaz F."/>
            <person name="Cho S.-J."/>
            <person name="Edsinger-Gonzales E."/>
            <person name="Havlak P."/>
            <person name="Kuo D.-H."/>
            <person name="Larsson T."/>
            <person name="Lv J."/>
            <person name="Arendt D."/>
            <person name="Savage R."/>
            <person name="Osoegawa K."/>
            <person name="de Jong P."/>
            <person name="Lindberg D.R."/>
            <person name="Seaver E.C."/>
            <person name="Weisblat D.A."/>
            <person name="Putnam N.H."/>
            <person name="Grigoriev I.V."/>
            <person name="Rokhsar D.S."/>
        </authorList>
    </citation>
    <scope>NUCLEOTIDE SEQUENCE</scope>
</reference>
<dbReference type="CDD" id="cd17727">
    <property type="entry name" value="BRCT_TopBP1_rpt6"/>
    <property type="match status" value="1"/>
</dbReference>
<dbReference type="GO" id="GO:0006270">
    <property type="term" value="P:DNA replication initiation"/>
    <property type="evidence" value="ECO:0000318"/>
    <property type="project" value="GO_Central"/>
</dbReference>
<dbReference type="EnsemblMetazoa" id="HelroT190326">
    <property type="protein sequence ID" value="HelroP190326"/>
    <property type="gene ID" value="HelroG190326"/>
</dbReference>
<dbReference type="Proteomes" id="UP000015101">
    <property type="component" value="Unassembled WGS sequence"/>
</dbReference>
<keyword evidence="4" id="KW-0677">Repeat</keyword>
<dbReference type="PANTHER" id="PTHR13561:SF20">
    <property type="entry name" value="DNA TOPOISOMERASE 2-BINDING PROTEIN 1"/>
    <property type="match status" value="1"/>
</dbReference>
<dbReference type="CDD" id="cd17728">
    <property type="entry name" value="BRCT_TopBP1_rpt8"/>
    <property type="match status" value="1"/>
</dbReference>
<dbReference type="HOGENOM" id="CLU_004165_1_0_1"/>
<dbReference type="SMART" id="SM00292">
    <property type="entry name" value="BRCT"/>
    <property type="match status" value="4"/>
</dbReference>
<evidence type="ECO:0000256" key="6">
    <source>
        <dbReference type="ARBA" id="ARBA00023204"/>
    </source>
</evidence>
<dbReference type="PANTHER" id="PTHR13561">
    <property type="entry name" value="DNA REPLICATION REGULATOR DPB11-RELATED"/>
    <property type="match status" value="1"/>
</dbReference>
<evidence type="ECO:0000256" key="1">
    <source>
        <dbReference type="ARBA" id="ARBA00004123"/>
    </source>
</evidence>
<dbReference type="InterPro" id="IPR057595">
    <property type="entry name" value="TopB1_SLF1_BRCT"/>
</dbReference>
<sequence length="1019" mass="113148">MASVLMHQLELAHIKAYTTRGSNKSFTHQRVHFQESQKNRVEDDGEDTCAVEGDDDVGGEVEEMIFKGLTFAIFEVDDAEGLAKIIRDYGGKVISENACEIADVGVVPMLGCQGACAAREIVTEAWVNICVSDSQLHPYNMLEVFHPLTILPHVTPLNNCVITISGILDIERGIITDVITLLGGIVQDCFVRVAKEPYLACTHLIVNSNEGSKYQAAVKWNVPALHKSWVFECGRTGIKAPEEQFRICKFIVDVTQQETTETKMKPKGGGGSAADPSPVMQCFSGPTGESARKIVETVSHIHQPGHNASTHNHKNRSTPNSNTKSIAILNRIEINLSKNHIGIGCDAKENDSFPDSPLQNCRIKALKEVTMKHASPTSVNKAANDVDTPSKFINNNFQPNFNIQDQSPVPDVRKQLRTSLPLEEVFAENIGLAMNNIASGQSHDESFTQRRQGDDGLEVVQEESKKPLVGVIISVAKKLSKNQAEYNKLAVMLGAQYRWMYTYECTHFVFQGKLNDTNREFRTAREQCKQIVSPFWLVACNEHQSRLDESLYPHTLQHPVPHNMLVGSSKTPNRMPASRVLYPYQSPLNNSFATSNRPSPSNNGMNTPTQPAQHSTTPAAQNPSSHTMREDTQTTELLDGLKKINEASKSVKMNKVKSFDNQDGSVDNVKSALSRNSSSDDIDVKGSGVKSSKQSGSKPPDKLKDAHTQASQVEVVWDDPFVSRPGSDILPKNGIEPIKLPNEEMNQSAVTETEKDNLRTVEPGKRADLKKIQREYVFNFSGFKDQDKSSLVQIVESLGGSCVDANSSSPCSHLITSTAKRSEKFLVCVSVGKWILHDSYLHACKQSQCFVEEAPYEWGSDEILKLYPDLKPQEFKLARAARRWRLALQGSPSQKEGAFDRWNCLLFINANRVDGFARLLQAGGAQVCANKLPSSLIGITHAFIETKNCPVKVDFKTLVDEGIPCLKFDYIVNFLTDHPPPPFHLFYVQEVELPTRADDNKRKRSRLESPQDVPLKKKQ</sequence>
<dbReference type="FunCoup" id="T1FRW9">
    <property type="interactions" value="1456"/>
</dbReference>
<feature type="domain" description="BRCT" evidence="10">
    <location>
        <begin position="152"/>
        <end position="247"/>
    </location>
</feature>
<keyword evidence="8" id="KW-0539">Nucleus</keyword>
<evidence type="ECO:0000256" key="8">
    <source>
        <dbReference type="ARBA" id="ARBA00023242"/>
    </source>
</evidence>
<feature type="domain" description="BRCT" evidence="10">
    <location>
        <begin position="768"/>
        <end position="858"/>
    </location>
</feature>
<evidence type="ECO:0000256" key="5">
    <source>
        <dbReference type="ARBA" id="ARBA00022763"/>
    </source>
</evidence>
<evidence type="ECO:0000313" key="12">
    <source>
        <dbReference type="EnsemblMetazoa" id="HelroP190326"/>
    </source>
</evidence>
<reference evidence="11 13" key="2">
    <citation type="journal article" date="2013" name="Nature">
        <title>Insights into bilaterian evolution from three spiralian genomes.</title>
        <authorList>
            <person name="Simakov O."/>
            <person name="Marletaz F."/>
            <person name="Cho S.J."/>
            <person name="Edsinger-Gonzales E."/>
            <person name="Havlak P."/>
            <person name="Hellsten U."/>
            <person name="Kuo D.H."/>
            <person name="Larsson T."/>
            <person name="Lv J."/>
            <person name="Arendt D."/>
            <person name="Savage R."/>
            <person name="Osoegawa K."/>
            <person name="de Jong P."/>
            <person name="Grimwood J."/>
            <person name="Chapman J.A."/>
            <person name="Shapiro H."/>
            <person name="Aerts A."/>
            <person name="Otillar R.P."/>
            <person name="Terry A.Y."/>
            <person name="Boore J.L."/>
            <person name="Grigoriev I.V."/>
            <person name="Lindberg D.R."/>
            <person name="Seaver E.C."/>
            <person name="Weisblat D.A."/>
            <person name="Putnam N.H."/>
            <person name="Rokhsar D.S."/>
        </authorList>
    </citation>
    <scope>NUCLEOTIDE SEQUENCE</scope>
</reference>
<dbReference type="EMBL" id="AMQM01002837">
    <property type="status" value="NOT_ANNOTATED_CDS"/>
    <property type="molecule type" value="Genomic_DNA"/>
</dbReference>
<dbReference type="KEGG" id="hro:HELRODRAFT_190326"/>
<accession>T1FRW9</accession>
<dbReference type="InterPro" id="IPR036420">
    <property type="entry name" value="BRCT_dom_sf"/>
</dbReference>
<proteinExistence type="predicted"/>
<evidence type="ECO:0000256" key="4">
    <source>
        <dbReference type="ARBA" id="ARBA00022737"/>
    </source>
</evidence>
<feature type="region of interest" description="Disordered" evidence="9">
    <location>
        <begin position="303"/>
        <end position="322"/>
    </location>
</feature>
<dbReference type="AlphaFoldDB" id="T1FRW9"/>
<evidence type="ECO:0000256" key="2">
    <source>
        <dbReference type="ARBA" id="ARBA00004300"/>
    </source>
</evidence>
<dbReference type="Pfam" id="PF16770">
    <property type="entry name" value="RTT107_BRCT_5"/>
    <property type="match status" value="1"/>
</dbReference>
<evidence type="ECO:0000256" key="9">
    <source>
        <dbReference type="SAM" id="MobiDB-lite"/>
    </source>
</evidence>
<dbReference type="InParanoid" id="T1FRW9"/>
<reference evidence="12" key="3">
    <citation type="submission" date="2015-06" db="UniProtKB">
        <authorList>
            <consortium name="EnsemblMetazoa"/>
        </authorList>
    </citation>
    <scope>IDENTIFICATION</scope>
</reference>
<evidence type="ECO:0000256" key="7">
    <source>
        <dbReference type="ARBA" id="ARBA00023212"/>
    </source>
</evidence>
<dbReference type="GO" id="GO:0006281">
    <property type="term" value="P:DNA repair"/>
    <property type="evidence" value="ECO:0007669"/>
    <property type="project" value="UniProtKB-KW"/>
</dbReference>
<dbReference type="FunFam" id="3.40.50.10190:FF:000028">
    <property type="entry name" value="DNA topoisomerase 2-binding protein 1 isoform X1"/>
    <property type="match status" value="1"/>
</dbReference>
<dbReference type="CTD" id="20211566"/>
<dbReference type="eggNOG" id="KOG1929">
    <property type="taxonomic scope" value="Eukaryota"/>
</dbReference>
<dbReference type="GO" id="GO:0005634">
    <property type="term" value="C:nucleus"/>
    <property type="evidence" value="ECO:0007669"/>
    <property type="project" value="UniProtKB-SubCell"/>
</dbReference>
<evidence type="ECO:0000313" key="13">
    <source>
        <dbReference type="Proteomes" id="UP000015101"/>
    </source>
</evidence>